<reference evidence="3" key="1">
    <citation type="journal article" date="2014" name="Proc. Natl. Acad. Sci. U.S.A.">
        <title>Extensive sampling of basidiomycete genomes demonstrates inadequacy of the white-rot/brown-rot paradigm for wood decay fungi.</title>
        <authorList>
            <person name="Riley R."/>
            <person name="Salamov A.A."/>
            <person name="Brown D.W."/>
            <person name="Nagy L.G."/>
            <person name="Floudas D."/>
            <person name="Held B.W."/>
            <person name="Levasseur A."/>
            <person name="Lombard V."/>
            <person name="Morin E."/>
            <person name="Otillar R."/>
            <person name="Lindquist E.A."/>
            <person name="Sun H."/>
            <person name="LaButti K.M."/>
            <person name="Schmutz J."/>
            <person name="Jabbour D."/>
            <person name="Luo H."/>
            <person name="Baker S.E."/>
            <person name="Pisabarro A.G."/>
            <person name="Walton J.D."/>
            <person name="Blanchette R.A."/>
            <person name="Henrissat B."/>
            <person name="Martin F."/>
            <person name="Cullen D."/>
            <person name="Hibbett D.S."/>
            <person name="Grigoriev I.V."/>
        </authorList>
    </citation>
    <scope>NUCLEOTIDE SEQUENCE [LARGE SCALE GENOMIC DNA]</scope>
    <source>
        <strain evidence="3">CBS 339.88</strain>
    </source>
</reference>
<dbReference type="EMBL" id="KL142429">
    <property type="protein sequence ID" value="KDR65951.1"/>
    <property type="molecule type" value="Genomic_DNA"/>
</dbReference>
<dbReference type="AlphaFoldDB" id="A0A067S593"/>
<organism evidence="2 3">
    <name type="scientific">Galerina marginata (strain CBS 339.88)</name>
    <dbReference type="NCBI Taxonomy" id="685588"/>
    <lineage>
        <taxon>Eukaryota</taxon>
        <taxon>Fungi</taxon>
        <taxon>Dikarya</taxon>
        <taxon>Basidiomycota</taxon>
        <taxon>Agaricomycotina</taxon>
        <taxon>Agaricomycetes</taxon>
        <taxon>Agaricomycetidae</taxon>
        <taxon>Agaricales</taxon>
        <taxon>Agaricineae</taxon>
        <taxon>Strophariaceae</taxon>
        <taxon>Galerina</taxon>
    </lineage>
</organism>
<keyword evidence="3" id="KW-1185">Reference proteome</keyword>
<feature type="compositionally biased region" description="Low complexity" evidence="1">
    <location>
        <begin position="169"/>
        <end position="182"/>
    </location>
</feature>
<proteinExistence type="predicted"/>
<evidence type="ECO:0000313" key="3">
    <source>
        <dbReference type="Proteomes" id="UP000027222"/>
    </source>
</evidence>
<feature type="compositionally biased region" description="Polar residues" evidence="1">
    <location>
        <begin position="151"/>
        <end position="160"/>
    </location>
</feature>
<dbReference type="Proteomes" id="UP000027222">
    <property type="component" value="Unassembled WGS sequence"/>
</dbReference>
<feature type="region of interest" description="Disordered" evidence="1">
    <location>
        <begin position="148"/>
        <end position="184"/>
    </location>
</feature>
<sequence length="295" mass="32046">MAEGPAKSPNSVGYIPAEYGAEHLEWGIQWDSVAEYASYIISYPSTTTTISPLPPYSSGTAPQAATFCHHVHPRAHDSQVPRRPCHITLPATSNDAGPATMTPTPPYPVTNATSQALEDEPRICHLAATYGVGERDQRNRPIHCRFEPTAGTRTATSTPAQPLHPHFEPTAATSTPTTASSTQPMPLVEDISGIASGRPSDVDPDGWYPLAAQLDQNQQADEAFLASYSPDPLPALTPAPPSPVLSQPLVVETPREQNFDVRHMSQVKLWKGLEDRLAELSHMVEDKSKELEEFQ</sequence>
<name>A0A067S593_GALM3</name>
<accession>A0A067S593</accession>
<gene>
    <name evidence="2" type="ORF">GALMADRAFT_148232</name>
</gene>
<evidence type="ECO:0000256" key="1">
    <source>
        <dbReference type="SAM" id="MobiDB-lite"/>
    </source>
</evidence>
<protein>
    <submittedName>
        <fullName evidence="2">Uncharacterized protein</fullName>
    </submittedName>
</protein>
<dbReference type="HOGENOM" id="CLU_943483_0_0_1"/>
<evidence type="ECO:0000313" key="2">
    <source>
        <dbReference type="EMBL" id="KDR65951.1"/>
    </source>
</evidence>